<organism evidence="1 2">
    <name type="scientific">Nocardiopsis endophytica</name>
    <dbReference type="NCBI Taxonomy" id="3018445"/>
    <lineage>
        <taxon>Bacteria</taxon>
        <taxon>Bacillati</taxon>
        <taxon>Actinomycetota</taxon>
        <taxon>Actinomycetes</taxon>
        <taxon>Streptosporangiales</taxon>
        <taxon>Nocardiopsidaceae</taxon>
        <taxon>Nocardiopsis</taxon>
    </lineage>
</organism>
<dbReference type="EMBL" id="JAQFWQ010000018">
    <property type="protein sequence ID" value="MDA2810718.1"/>
    <property type="molecule type" value="Genomic_DNA"/>
</dbReference>
<evidence type="ECO:0000313" key="1">
    <source>
        <dbReference type="EMBL" id="MDA2810718.1"/>
    </source>
</evidence>
<gene>
    <name evidence="1" type="ORF">O4J56_08740</name>
</gene>
<proteinExistence type="predicted"/>
<accession>A0ABT4U192</accession>
<dbReference type="RefSeq" id="WP_270685004.1">
    <property type="nucleotide sequence ID" value="NZ_JAQFWQ010000018.1"/>
</dbReference>
<name>A0ABT4U192_9ACTN</name>
<evidence type="ECO:0000313" key="2">
    <source>
        <dbReference type="Proteomes" id="UP001527866"/>
    </source>
</evidence>
<keyword evidence="2" id="KW-1185">Reference proteome</keyword>
<dbReference type="Proteomes" id="UP001527866">
    <property type="component" value="Unassembled WGS sequence"/>
</dbReference>
<evidence type="ECO:0008006" key="3">
    <source>
        <dbReference type="Google" id="ProtNLM"/>
    </source>
</evidence>
<reference evidence="1 2" key="1">
    <citation type="submission" date="2023-01" db="EMBL/GenBank/DDBJ databases">
        <title>Draft genome sequence of Nocardiopsis sp. RSe5-2 isolated from halophytes.</title>
        <authorList>
            <person name="Duangmal K."/>
            <person name="Chantavorakit T."/>
        </authorList>
    </citation>
    <scope>NUCLEOTIDE SEQUENCE [LARGE SCALE GENOMIC DNA]</scope>
    <source>
        <strain evidence="1 2">RSe5-2</strain>
    </source>
</reference>
<protein>
    <recommendedName>
        <fullName evidence="3">DUF3592 domain-containing protein</fullName>
    </recommendedName>
</protein>
<comment type="caution">
    <text evidence="1">The sequence shown here is derived from an EMBL/GenBank/DDBJ whole genome shotgun (WGS) entry which is preliminary data.</text>
</comment>
<sequence length="133" mass="14896">MPPSPLAVLTALALLLVGGTVVAAVLLRRRVLRERAEEWSRFQRARAAHPDARVFEVVEVYQNARSGTKAIIEWHGTQGRQDAWFDGFFLPPGALALVTGRTGYGPHNDDPAVFYVRWDQVHTWVRPEVRAAP</sequence>